<dbReference type="Proteomes" id="UP000053923">
    <property type="component" value="Unassembled WGS sequence"/>
</dbReference>
<name>A0A101JBY3_9ACTN</name>
<evidence type="ECO:0000313" key="1">
    <source>
        <dbReference type="EMBL" id="KUL23991.1"/>
    </source>
</evidence>
<gene>
    <name evidence="1" type="ORF">ADL12_38235</name>
</gene>
<organism evidence="1 2">
    <name type="scientific">Streptomyces regalis</name>
    <dbReference type="NCBI Taxonomy" id="68262"/>
    <lineage>
        <taxon>Bacteria</taxon>
        <taxon>Bacillati</taxon>
        <taxon>Actinomycetota</taxon>
        <taxon>Actinomycetes</taxon>
        <taxon>Kitasatosporales</taxon>
        <taxon>Streptomycetaceae</taxon>
        <taxon>Streptomyces</taxon>
    </lineage>
</organism>
<proteinExistence type="predicted"/>
<dbReference type="AlphaFoldDB" id="A0A101JBY3"/>
<accession>A0A101JBY3</accession>
<sequence>MPDNSLIVAALTSVTAITASSLASWLTSRGNAHAARIQVNDASAAQRREGIRQTRRAAYLDLIDHAQAVADGLRGVNGLSTTEYEAALAAHRDRHQRLRRAVTLIDLEGPPAAQVAASNLLIMSGTLGTALAATAENASRENRREFQETLRSYIRLIRPFVDTAAAALDET</sequence>
<keyword evidence="2" id="KW-1185">Reference proteome</keyword>
<dbReference type="EMBL" id="LLZG01000381">
    <property type="protein sequence ID" value="KUL23991.1"/>
    <property type="molecule type" value="Genomic_DNA"/>
</dbReference>
<comment type="caution">
    <text evidence="1">The sequence shown here is derived from an EMBL/GenBank/DDBJ whole genome shotgun (WGS) entry which is preliminary data.</text>
</comment>
<evidence type="ECO:0000313" key="2">
    <source>
        <dbReference type="Proteomes" id="UP000053923"/>
    </source>
</evidence>
<protein>
    <submittedName>
        <fullName evidence="1">Uncharacterized protein</fullName>
    </submittedName>
</protein>
<dbReference type="OrthoDB" id="4192933at2"/>
<reference evidence="2" key="1">
    <citation type="submission" date="2015-10" db="EMBL/GenBank/DDBJ databases">
        <authorList>
            <person name="Ju K.-S."/>
            <person name="Doroghazi J.R."/>
            <person name="Metcalf W.W."/>
        </authorList>
    </citation>
    <scope>NUCLEOTIDE SEQUENCE [LARGE SCALE GENOMIC DNA]</scope>
    <source>
        <strain evidence="2">NRRL 3151</strain>
    </source>
</reference>
<dbReference type="RefSeq" id="WP_062711618.1">
    <property type="nucleotide sequence ID" value="NZ_LLZG01000381.1"/>
</dbReference>